<dbReference type="Pfam" id="PF00271">
    <property type="entry name" value="Helicase_C"/>
    <property type="match status" value="1"/>
</dbReference>
<evidence type="ECO:0000256" key="3">
    <source>
        <dbReference type="ARBA" id="ARBA00022801"/>
    </source>
</evidence>
<dbReference type="GO" id="GO:0016787">
    <property type="term" value="F:hydrolase activity"/>
    <property type="evidence" value="ECO:0007669"/>
    <property type="project" value="UniProtKB-KW"/>
</dbReference>
<name>A0AAV6UT49_9ARAC</name>
<dbReference type="FunFam" id="3.40.50.300:FF:000145">
    <property type="entry name" value="probable ATP-dependent RNA helicase DHX40"/>
    <property type="match status" value="1"/>
</dbReference>
<comment type="caution">
    <text evidence="9">The sequence shown here is derived from an EMBL/GenBank/DDBJ whole genome shotgun (WGS) entry which is preliminary data.</text>
</comment>
<keyword evidence="5" id="KW-0067">ATP-binding</keyword>
<dbReference type="InterPro" id="IPR014001">
    <property type="entry name" value="Helicase_ATP-bd"/>
</dbReference>
<dbReference type="SUPFAM" id="SSF52540">
    <property type="entry name" value="P-loop containing nucleoside triphosphate hydrolases"/>
    <property type="match status" value="2"/>
</dbReference>
<dbReference type="SMART" id="SM00487">
    <property type="entry name" value="DEXDc"/>
    <property type="match status" value="1"/>
</dbReference>
<evidence type="ECO:0000256" key="4">
    <source>
        <dbReference type="ARBA" id="ARBA00022806"/>
    </source>
</evidence>
<dbReference type="Pfam" id="PF13245">
    <property type="entry name" value="AAA_19"/>
    <property type="match status" value="1"/>
</dbReference>
<feature type="domain" description="Helicase C-terminal" evidence="8">
    <location>
        <begin position="252"/>
        <end position="424"/>
    </location>
</feature>
<dbReference type="Pfam" id="PF07717">
    <property type="entry name" value="OB_NTP_bind"/>
    <property type="match status" value="1"/>
</dbReference>
<dbReference type="InterPro" id="IPR027417">
    <property type="entry name" value="P-loop_NTPase"/>
</dbReference>
<dbReference type="InterPro" id="IPR011709">
    <property type="entry name" value="DEAD-box_helicase_OB_fold"/>
</dbReference>
<sequence>MRAIPMEEDIEMVREKLPIFSAKQEILNAFSKHKTLIFVGETGCGKTTQIPQYLLEAGYAKHKSIGITQPRRVAATTIAKRVAQEVKTELGSKVGYSIRFENVTSPATKIKFLTDGMLVREATGDKLLLEYSVVILDEAQSLNCNAGVFPTGGTQENFRWYEYSVVILDEAHERTLYNDVLFGVAKNAQRVRRERNLMPLMIIVMSATLEAQHIASYFDNAPAYSISGRDYSISILNASKPQPNYVRSALVTVFQIHQNEEEGDILVFCTGQEEIDSLVSETKDTAKCLPAGYGQVHVCGLYSALPFEQQTDVFNPAPVGTRKIIFATNIAETSITIPNIKYVVDTGLVKAKTFDAKSGFDILRSRKVSKAQAEQRAGRAGREFDGFCYRLYTKEEYNNFKEQTEPEILRSNLSNVVLQMVALGFNSIKDFDFIDKPSVENIVAAEETLKALEAVVEVKGNLELTPCGKQMKTFPLDPKFSKMICTSIKYKCTDEILTIISLLSVDSVFYTKLSDKENFDLVRKKFEAPEGDHIMLLNVYKQFRKFKGHPEWCKENYINSRNVRKAIKIRKQLSLLCEKLDISPCSSSCTLQIRRCLTTGLFRNTALLQGKVYKLVENNQVVKIHPSSSLFKSKNLPSCVMFTELVQTTEVYMRNVTYVPEELLVGVCSSYFKTKSCRLSTMKPLAFVSAF</sequence>
<keyword evidence="10" id="KW-1185">Reference proteome</keyword>
<dbReference type="Pfam" id="PF21010">
    <property type="entry name" value="HA2_C"/>
    <property type="match status" value="1"/>
</dbReference>
<dbReference type="AlphaFoldDB" id="A0AAV6UT49"/>
<comment type="catalytic activity">
    <reaction evidence="6">
        <text>ATP + H2O = ADP + phosphate + H(+)</text>
        <dbReference type="Rhea" id="RHEA:13065"/>
        <dbReference type="ChEBI" id="CHEBI:15377"/>
        <dbReference type="ChEBI" id="CHEBI:15378"/>
        <dbReference type="ChEBI" id="CHEBI:30616"/>
        <dbReference type="ChEBI" id="CHEBI:43474"/>
        <dbReference type="ChEBI" id="CHEBI:456216"/>
        <dbReference type="EC" id="3.6.4.13"/>
    </reaction>
</comment>
<dbReference type="GO" id="GO:0003725">
    <property type="term" value="F:double-stranded RNA binding"/>
    <property type="evidence" value="ECO:0007669"/>
    <property type="project" value="TreeGrafter"/>
</dbReference>
<gene>
    <name evidence="9" type="ORF">JTE90_005749</name>
</gene>
<dbReference type="Gene3D" id="3.40.50.300">
    <property type="entry name" value="P-loop containing nucleotide triphosphate hydrolases"/>
    <property type="match status" value="3"/>
</dbReference>
<protein>
    <recommendedName>
        <fullName evidence="1">RNA helicase</fullName>
        <ecNumber evidence="1">3.6.4.13</ecNumber>
    </recommendedName>
</protein>
<dbReference type="InterPro" id="IPR001650">
    <property type="entry name" value="Helicase_C-like"/>
</dbReference>
<dbReference type="PROSITE" id="PS51192">
    <property type="entry name" value="HELICASE_ATP_BIND_1"/>
    <property type="match status" value="1"/>
</dbReference>
<proteinExistence type="predicted"/>
<evidence type="ECO:0000313" key="10">
    <source>
        <dbReference type="Proteomes" id="UP000827092"/>
    </source>
</evidence>
<dbReference type="SMART" id="SM00490">
    <property type="entry name" value="HELICc"/>
    <property type="match status" value="1"/>
</dbReference>
<feature type="domain" description="Helicase ATP-binding" evidence="7">
    <location>
        <begin position="27"/>
        <end position="227"/>
    </location>
</feature>
<reference evidence="9 10" key="1">
    <citation type="journal article" date="2022" name="Nat. Ecol. Evol.">
        <title>A masculinizing supergene underlies an exaggerated male reproductive morph in a spider.</title>
        <authorList>
            <person name="Hendrickx F."/>
            <person name="De Corte Z."/>
            <person name="Sonet G."/>
            <person name="Van Belleghem S.M."/>
            <person name="Kostlbacher S."/>
            <person name="Vangestel C."/>
        </authorList>
    </citation>
    <scope>NUCLEOTIDE SEQUENCE [LARGE SCALE GENOMIC DNA]</scope>
    <source>
        <strain evidence="9">W744_W776</strain>
    </source>
</reference>
<keyword evidence="2" id="KW-0547">Nucleotide-binding</keyword>
<dbReference type="GO" id="GO:0005730">
    <property type="term" value="C:nucleolus"/>
    <property type="evidence" value="ECO:0007669"/>
    <property type="project" value="TreeGrafter"/>
</dbReference>
<evidence type="ECO:0000256" key="2">
    <source>
        <dbReference type="ARBA" id="ARBA00022741"/>
    </source>
</evidence>
<evidence type="ECO:0000256" key="1">
    <source>
        <dbReference type="ARBA" id="ARBA00012552"/>
    </source>
</evidence>
<dbReference type="InterPro" id="IPR002464">
    <property type="entry name" value="DNA/RNA_helicase_DEAH_CS"/>
</dbReference>
<dbReference type="PROSITE" id="PS00690">
    <property type="entry name" value="DEAH_ATP_HELICASE"/>
    <property type="match status" value="1"/>
</dbReference>
<accession>A0AAV6UT49</accession>
<dbReference type="SMART" id="SM00847">
    <property type="entry name" value="HA2"/>
    <property type="match status" value="1"/>
</dbReference>
<dbReference type="CDD" id="cd17978">
    <property type="entry name" value="DEXHc_DHX33"/>
    <property type="match status" value="1"/>
</dbReference>
<dbReference type="PANTHER" id="PTHR18934:SF118">
    <property type="entry name" value="ATP-DEPENDENT RNA HELICASE DHX33"/>
    <property type="match status" value="1"/>
</dbReference>
<keyword evidence="3" id="KW-0378">Hydrolase</keyword>
<dbReference type="GO" id="GO:0003724">
    <property type="term" value="F:RNA helicase activity"/>
    <property type="evidence" value="ECO:0007669"/>
    <property type="project" value="UniProtKB-EC"/>
</dbReference>
<dbReference type="InterPro" id="IPR007502">
    <property type="entry name" value="Helicase-assoc_dom"/>
</dbReference>
<dbReference type="CDD" id="cd18791">
    <property type="entry name" value="SF2_C_RHA"/>
    <property type="match status" value="1"/>
</dbReference>
<evidence type="ECO:0000256" key="6">
    <source>
        <dbReference type="ARBA" id="ARBA00047984"/>
    </source>
</evidence>
<dbReference type="GO" id="GO:0005524">
    <property type="term" value="F:ATP binding"/>
    <property type="evidence" value="ECO:0007669"/>
    <property type="project" value="UniProtKB-KW"/>
</dbReference>
<organism evidence="9 10">
    <name type="scientific">Oedothorax gibbosus</name>
    <dbReference type="NCBI Taxonomy" id="931172"/>
    <lineage>
        <taxon>Eukaryota</taxon>
        <taxon>Metazoa</taxon>
        <taxon>Ecdysozoa</taxon>
        <taxon>Arthropoda</taxon>
        <taxon>Chelicerata</taxon>
        <taxon>Arachnida</taxon>
        <taxon>Araneae</taxon>
        <taxon>Araneomorphae</taxon>
        <taxon>Entelegynae</taxon>
        <taxon>Araneoidea</taxon>
        <taxon>Linyphiidae</taxon>
        <taxon>Erigoninae</taxon>
        <taxon>Oedothorax</taxon>
    </lineage>
</organism>
<dbReference type="Gene3D" id="1.20.120.1080">
    <property type="match status" value="1"/>
</dbReference>
<evidence type="ECO:0000313" key="9">
    <source>
        <dbReference type="EMBL" id="KAG8186977.1"/>
    </source>
</evidence>
<dbReference type="Proteomes" id="UP000827092">
    <property type="component" value="Unassembled WGS sequence"/>
</dbReference>
<dbReference type="GO" id="GO:0045943">
    <property type="term" value="P:positive regulation of transcription by RNA polymerase I"/>
    <property type="evidence" value="ECO:0007669"/>
    <property type="project" value="TreeGrafter"/>
</dbReference>
<dbReference type="EC" id="3.6.4.13" evidence="1"/>
<dbReference type="PROSITE" id="PS51194">
    <property type="entry name" value="HELICASE_CTER"/>
    <property type="match status" value="1"/>
</dbReference>
<evidence type="ECO:0000256" key="5">
    <source>
        <dbReference type="ARBA" id="ARBA00022840"/>
    </source>
</evidence>
<keyword evidence="4" id="KW-0347">Helicase</keyword>
<evidence type="ECO:0000259" key="8">
    <source>
        <dbReference type="PROSITE" id="PS51194"/>
    </source>
</evidence>
<evidence type="ECO:0000259" key="7">
    <source>
        <dbReference type="PROSITE" id="PS51192"/>
    </source>
</evidence>
<dbReference type="PANTHER" id="PTHR18934">
    <property type="entry name" value="ATP-DEPENDENT RNA HELICASE"/>
    <property type="match status" value="1"/>
</dbReference>
<dbReference type="EMBL" id="JAFNEN010000282">
    <property type="protein sequence ID" value="KAG8186977.1"/>
    <property type="molecule type" value="Genomic_DNA"/>
</dbReference>